<dbReference type="AlphaFoldDB" id="A0AAE0BTS8"/>
<dbReference type="FunFam" id="2.40.50.100:FF:000003">
    <property type="entry name" value="Acetyl-CoA carboxylase biotin carboxyl carrier protein"/>
    <property type="match status" value="1"/>
</dbReference>
<dbReference type="InterPro" id="IPR013785">
    <property type="entry name" value="Aldolase_TIM"/>
</dbReference>
<organism evidence="3 4">
    <name type="scientific">Cymbomonas tetramitiformis</name>
    <dbReference type="NCBI Taxonomy" id="36881"/>
    <lineage>
        <taxon>Eukaryota</taxon>
        <taxon>Viridiplantae</taxon>
        <taxon>Chlorophyta</taxon>
        <taxon>Pyramimonadophyceae</taxon>
        <taxon>Pyramimonadales</taxon>
        <taxon>Pyramimonadaceae</taxon>
        <taxon>Cymbomonas</taxon>
    </lineage>
</organism>
<reference evidence="3 4" key="1">
    <citation type="journal article" date="2015" name="Genome Biol. Evol.">
        <title>Comparative Genomics of a Bacterivorous Green Alga Reveals Evolutionary Causalities and Consequences of Phago-Mixotrophic Mode of Nutrition.</title>
        <authorList>
            <person name="Burns J.A."/>
            <person name="Paasch A."/>
            <person name="Narechania A."/>
            <person name="Kim E."/>
        </authorList>
    </citation>
    <scope>NUCLEOTIDE SEQUENCE [LARGE SCALE GENOMIC DNA]</scope>
    <source>
        <strain evidence="3 4">PLY_AMNH</strain>
    </source>
</reference>
<dbReference type="InterPro" id="IPR011053">
    <property type="entry name" value="Single_hybrid_motif"/>
</dbReference>
<dbReference type="Pfam" id="PF00364">
    <property type="entry name" value="Biotin_lipoyl"/>
    <property type="match status" value="1"/>
</dbReference>
<accession>A0AAE0BTS8</accession>
<dbReference type="Gene3D" id="3.10.600.10">
    <property type="entry name" value="pyruvate carboxylase f1077a mutant domain"/>
    <property type="match status" value="1"/>
</dbReference>
<dbReference type="InterPro" id="IPR000089">
    <property type="entry name" value="Biotin_lipoyl"/>
</dbReference>
<dbReference type="CDD" id="cd06850">
    <property type="entry name" value="biotinyl_domain"/>
    <property type="match status" value="1"/>
</dbReference>
<feature type="domain" description="Lipoyl-binding" evidence="2">
    <location>
        <begin position="289"/>
        <end position="367"/>
    </location>
</feature>
<dbReference type="EMBL" id="LGRX02033149">
    <property type="protein sequence ID" value="KAK3242627.1"/>
    <property type="molecule type" value="Genomic_DNA"/>
</dbReference>
<dbReference type="PROSITE" id="PS50968">
    <property type="entry name" value="BIOTINYL_LIPOYL"/>
    <property type="match status" value="1"/>
</dbReference>
<keyword evidence="1" id="KW-0092">Biotin</keyword>
<dbReference type="GO" id="GO:0006094">
    <property type="term" value="P:gluconeogenesis"/>
    <property type="evidence" value="ECO:0007669"/>
    <property type="project" value="TreeGrafter"/>
</dbReference>
<name>A0AAE0BTS8_9CHLO</name>
<evidence type="ECO:0000313" key="4">
    <source>
        <dbReference type="Proteomes" id="UP001190700"/>
    </source>
</evidence>
<dbReference type="PANTHER" id="PTHR43778">
    <property type="entry name" value="PYRUVATE CARBOXYLASE"/>
    <property type="match status" value="1"/>
</dbReference>
<keyword evidence="4" id="KW-1185">Reference proteome</keyword>
<comment type="caution">
    <text evidence="3">The sequence shown here is derived from an EMBL/GenBank/DDBJ whole genome shotgun (WGS) entry which is preliminary data.</text>
</comment>
<dbReference type="GO" id="GO:0005737">
    <property type="term" value="C:cytoplasm"/>
    <property type="evidence" value="ECO:0007669"/>
    <property type="project" value="TreeGrafter"/>
</dbReference>
<evidence type="ECO:0000259" key="2">
    <source>
        <dbReference type="PROSITE" id="PS50968"/>
    </source>
</evidence>
<dbReference type="GO" id="GO:0016421">
    <property type="term" value="F:CoA carboxylase activity"/>
    <property type="evidence" value="ECO:0007669"/>
    <property type="project" value="UniProtKB-ARBA"/>
</dbReference>
<dbReference type="SUPFAM" id="SSF51230">
    <property type="entry name" value="Single hybrid motif"/>
    <property type="match status" value="1"/>
</dbReference>
<protein>
    <recommendedName>
        <fullName evidence="2">Lipoyl-binding domain-containing protein</fullName>
    </recommendedName>
</protein>
<evidence type="ECO:0000313" key="3">
    <source>
        <dbReference type="EMBL" id="KAK3242627.1"/>
    </source>
</evidence>
<proteinExistence type="predicted"/>
<dbReference type="PANTHER" id="PTHR43778:SF2">
    <property type="entry name" value="PYRUVATE CARBOXYLASE, MITOCHONDRIAL"/>
    <property type="match status" value="1"/>
</dbReference>
<dbReference type="GO" id="GO:0004736">
    <property type="term" value="F:pyruvate carboxylase activity"/>
    <property type="evidence" value="ECO:0007669"/>
    <property type="project" value="TreeGrafter"/>
</dbReference>
<dbReference type="Gene3D" id="3.20.20.70">
    <property type="entry name" value="Aldolase class I"/>
    <property type="match status" value="1"/>
</dbReference>
<gene>
    <name evidence="3" type="ORF">CYMTET_47691</name>
</gene>
<dbReference type="InterPro" id="IPR003379">
    <property type="entry name" value="Carboxylase_cons_dom"/>
</dbReference>
<dbReference type="SUPFAM" id="SSF89000">
    <property type="entry name" value="post-HMGL domain-like"/>
    <property type="match status" value="1"/>
</dbReference>
<sequence>MQNSDLDTGLELTEILPLMTYWEQVRGLYRPFECSLRSGSSDVYLHEMPGGQYTNLKFQAASLGLGDQWDKVKNSYAAANRLMGDIVKVTPSSKVVGDMAQFMVSNNLTEEEVLEQAPQLSFPTSVVEYFQGYIGQPYGGFPALQKDVVGELPIIEGRPGASMPDQNLRELRRDLTEKYANSTIRSTDVLSAALYPAVFDTFQLKKTMYSDLAVLPTKSFLVPLDSDEEVEIQLETGKSFVVTYKALGELKPNGFRDVFFEINGIPRVVEVFDKTLQKAGAAGASMANVKERADPAVLGSVGAPMAGDVIEVKVKEGDNVEAGAPLLVMSAMKMETTVAAPCSGHLQHLAVATGDSLKAGDLVVMIEES</sequence>
<evidence type="ECO:0000256" key="1">
    <source>
        <dbReference type="ARBA" id="ARBA00023267"/>
    </source>
</evidence>
<dbReference type="Pfam" id="PF02436">
    <property type="entry name" value="PYC_OADA"/>
    <property type="match status" value="1"/>
</dbReference>
<dbReference type="Gene3D" id="2.40.50.100">
    <property type="match status" value="1"/>
</dbReference>
<dbReference type="InterPro" id="IPR055268">
    <property type="entry name" value="PCB-like"/>
</dbReference>
<dbReference type="Proteomes" id="UP001190700">
    <property type="component" value="Unassembled WGS sequence"/>
</dbReference>